<dbReference type="InterPro" id="IPR025712">
    <property type="entry name" value="Nup54_alpha-helical_dom"/>
</dbReference>
<dbReference type="InterPro" id="IPR024864">
    <property type="entry name" value="Nup54/Nup57/Nup44"/>
</dbReference>
<keyword evidence="2" id="KW-0813">Transport</keyword>
<dbReference type="AlphaFoldDB" id="A0A7S1VH29"/>
<evidence type="ECO:0000256" key="2">
    <source>
        <dbReference type="ARBA" id="ARBA00022448"/>
    </source>
</evidence>
<comment type="subcellular location">
    <subcellularLocation>
        <location evidence="1">Nucleus</location>
    </subcellularLocation>
</comment>
<dbReference type="Pfam" id="PF13874">
    <property type="entry name" value="Nup54"/>
    <property type="match status" value="1"/>
</dbReference>
<feature type="region of interest" description="Disordered" evidence="4">
    <location>
        <begin position="104"/>
        <end position="141"/>
    </location>
</feature>
<proteinExistence type="predicted"/>
<feature type="compositionally biased region" description="Pro residues" evidence="4">
    <location>
        <begin position="27"/>
        <end position="53"/>
    </location>
</feature>
<dbReference type="GO" id="GO:0006607">
    <property type="term" value="P:NLS-bearing protein import into nucleus"/>
    <property type="evidence" value="ECO:0007669"/>
    <property type="project" value="TreeGrafter"/>
</dbReference>
<reference evidence="6" key="1">
    <citation type="submission" date="2021-01" db="EMBL/GenBank/DDBJ databases">
        <authorList>
            <person name="Corre E."/>
            <person name="Pelletier E."/>
            <person name="Niang G."/>
            <person name="Scheremetjew M."/>
            <person name="Finn R."/>
            <person name="Kale V."/>
            <person name="Holt S."/>
            <person name="Cochrane G."/>
            <person name="Meng A."/>
            <person name="Brown T."/>
            <person name="Cohen L."/>
        </authorList>
    </citation>
    <scope>NUCLEOTIDE SEQUENCE</scope>
    <source>
        <strain evidence="6">CCMP 410</strain>
    </source>
</reference>
<evidence type="ECO:0000313" key="6">
    <source>
        <dbReference type="EMBL" id="CAD9299712.1"/>
    </source>
</evidence>
<dbReference type="GO" id="GO:0036228">
    <property type="term" value="P:protein localization to nuclear inner membrane"/>
    <property type="evidence" value="ECO:0007669"/>
    <property type="project" value="TreeGrafter"/>
</dbReference>
<gene>
    <name evidence="6" type="ORF">GOCE00092_LOCUS21084</name>
</gene>
<evidence type="ECO:0000256" key="3">
    <source>
        <dbReference type="ARBA" id="ARBA00023242"/>
    </source>
</evidence>
<evidence type="ECO:0000256" key="4">
    <source>
        <dbReference type="SAM" id="MobiDB-lite"/>
    </source>
</evidence>
<keyword evidence="3" id="KW-0539">Nucleus</keyword>
<feature type="region of interest" description="Disordered" evidence="4">
    <location>
        <begin position="17"/>
        <end position="60"/>
    </location>
</feature>
<dbReference type="GO" id="GO:0044613">
    <property type="term" value="C:nuclear pore central transport channel"/>
    <property type="evidence" value="ECO:0007669"/>
    <property type="project" value="TreeGrafter"/>
</dbReference>
<dbReference type="GO" id="GO:0017056">
    <property type="term" value="F:structural constituent of nuclear pore"/>
    <property type="evidence" value="ECO:0007669"/>
    <property type="project" value="TreeGrafter"/>
</dbReference>
<evidence type="ECO:0000256" key="1">
    <source>
        <dbReference type="ARBA" id="ARBA00004123"/>
    </source>
</evidence>
<accession>A0A7S1VH29</accession>
<dbReference type="PANTHER" id="PTHR13000:SF0">
    <property type="entry name" value="NUCLEOPORIN P54"/>
    <property type="match status" value="1"/>
</dbReference>
<sequence>MVVTWGQNQTFTFAASNTAAGAAQPPGGVPPPPAFGAPTPAPLPFGSPAPTPAPSTGLFGSTTPAPAPGLFGAPAPAPGTSIFGTPAPAPSMFGQTPASGGLFGSPAPSAFGAPAPAAQQQQQQHASIPAQAALQAHHDAYARQEAEKVGSALRKLQTAYTGQSAKDSFVAIVYTEMTPEMHQWRFAQAKSGMPAIPPRPPQVSEQTWLEAVVRNPDPETYIPHAIIGGEALQARIQWQQQRSLELAKGTEQVRELQTNITNKADVCMQELKRMQTILEDRRMKLNDLMRKVEVVRCMNIPTQTSEVQLNEKLQSIVRQLQEVDKALMTIHNNMQLPQPQQVGVPSREELFEVLQGHRQELVQLSHVVQRDKRDIKLVQERTTSVAAG</sequence>
<protein>
    <recommendedName>
        <fullName evidence="5">Nucleoporin Nup54 alpha-helical domain-containing protein</fullName>
    </recommendedName>
</protein>
<name>A0A7S1VH29_9STRA</name>
<dbReference type="EMBL" id="HBGK01040374">
    <property type="protein sequence ID" value="CAD9299712.1"/>
    <property type="molecule type" value="Transcribed_RNA"/>
</dbReference>
<feature type="compositionally biased region" description="Low complexity" evidence="4">
    <location>
        <begin position="105"/>
        <end position="133"/>
    </location>
</feature>
<feature type="domain" description="Nucleoporin Nup54 alpha-helical" evidence="5">
    <location>
        <begin position="199"/>
        <end position="322"/>
    </location>
</feature>
<feature type="compositionally biased region" description="Low complexity" evidence="4">
    <location>
        <begin position="17"/>
        <end position="26"/>
    </location>
</feature>
<evidence type="ECO:0000259" key="5">
    <source>
        <dbReference type="Pfam" id="PF13874"/>
    </source>
</evidence>
<dbReference type="PANTHER" id="PTHR13000">
    <property type="entry name" value="NUCLEOPORIN P54"/>
    <property type="match status" value="1"/>
</dbReference>
<dbReference type="GO" id="GO:0006999">
    <property type="term" value="P:nuclear pore organization"/>
    <property type="evidence" value="ECO:0007669"/>
    <property type="project" value="TreeGrafter"/>
</dbReference>
<organism evidence="6">
    <name type="scientific">Grammatophora oceanica</name>
    <dbReference type="NCBI Taxonomy" id="210454"/>
    <lineage>
        <taxon>Eukaryota</taxon>
        <taxon>Sar</taxon>
        <taxon>Stramenopiles</taxon>
        <taxon>Ochrophyta</taxon>
        <taxon>Bacillariophyta</taxon>
        <taxon>Fragilariophyceae</taxon>
        <taxon>Fragilariophycidae</taxon>
        <taxon>Rhabdonematales</taxon>
        <taxon>Grammatophoraceae</taxon>
        <taxon>Grammatophora</taxon>
    </lineage>
</organism>